<dbReference type="Proteomes" id="UP000177103">
    <property type="component" value="Unassembled WGS sequence"/>
</dbReference>
<dbReference type="EMBL" id="MHCQ01000006">
    <property type="protein sequence ID" value="OGY24926.1"/>
    <property type="molecule type" value="Genomic_DNA"/>
</dbReference>
<gene>
    <name evidence="2" type="ORF">A2Y57_04765</name>
</gene>
<keyword evidence="1" id="KW-0812">Transmembrane</keyword>
<organism evidence="2 3">
    <name type="scientific">Candidatus Woykebacteria bacterium RBG_13_40_7b</name>
    <dbReference type="NCBI Taxonomy" id="1802594"/>
    <lineage>
        <taxon>Bacteria</taxon>
        <taxon>Candidatus Woykeibacteriota</taxon>
    </lineage>
</organism>
<evidence type="ECO:0000313" key="3">
    <source>
        <dbReference type="Proteomes" id="UP000177103"/>
    </source>
</evidence>
<evidence type="ECO:0000313" key="2">
    <source>
        <dbReference type="EMBL" id="OGY24926.1"/>
    </source>
</evidence>
<accession>A0A1G1WB56</accession>
<name>A0A1G1WB56_9BACT</name>
<keyword evidence="1" id="KW-0472">Membrane</keyword>
<protein>
    <submittedName>
        <fullName evidence="2">Uncharacterized protein</fullName>
    </submittedName>
</protein>
<comment type="caution">
    <text evidence="2">The sequence shown here is derived from an EMBL/GenBank/DDBJ whole genome shotgun (WGS) entry which is preliminary data.</text>
</comment>
<keyword evidence="1" id="KW-1133">Transmembrane helix</keyword>
<dbReference type="AlphaFoldDB" id="A0A1G1WB56"/>
<feature type="transmembrane region" description="Helical" evidence="1">
    <location>
        <begin position="9"/>
        <end position="32"/>
    </location>
</feature>
<reference evidence="2 3" key="1">
    <citation type="journal article" date="2016" name="Nat. Commun.">
        <title>Thousands of microbial genomes shed light on interconnected biogeochemical processes in an aquifer system.</title>
        <authorList>
            <person name="Anantharaman K."/>
            <person name="Brown C.T."/>
            <person name="Hug L.A."/>
            <person name="Sharon I."/>
            <person name="Castelle C.J."/>
            <person name="Probst A.J."/>
            <person name="Thomas B.C."/>
            <person name="Singh A."/>
            <person name="Wilkins M.J."/>
            <person name="Karaoz U."/>
            <person name="Brodie E.L."/>
            <person name="Williams K.H."/>
            <person name="Hubbard S.S."/>
            <person name="Banfield J.F."/>
        </authorList>
    </citation>
    <scope>NUCLEOTIDE SEQUENCE [LARGE SCALE GENOMIC DNA]</scope>
</reference>
<evidence type="ECO:0000256" key="1">
    <source>
        <dbReference type="SAM" id="Phobius"/>
    </source>
</evidence>
<proteinExistence type="predicted"/>
<feature type="transmembrane region" description="Helical" evidence="1">
    <location>
        <begin position="52"/>
        <end position="77"/>
    </location>
</feature>
<sequence length="86" mass="9611">MLLKRLGHLVFTLFVTAFFASAVVMGIFLLIIDNYERSGQPVPDSAWTHFYVAFGIMSSGPAMLLVIGILVFFGSLWKQVLWPDSD</sequence>